<evidence type="ECO:0000256" key="6">
    <source>
        <dbReference type="SAM" id="Phobius"/>
    </source>
</evidence>
<evidence type="ECO:0000256" key="1">
    <source>
        <dbReference type="ARBA" id="ARBA00004141"/>
    </source>
</evidence>
<comment type="subcellular location">
    <subcellularLocation>
        <location evidence="1">Membrane</location>
        <topology evidence="1">Multi-pass membrane protein</topology>
    </subcellularLocation>
</comment>
<dbReference type="InterPro" id="IPR037185">
    <property type="entry name" value="EmrE-like"/>
</dbReference>
<evidence type="ECO:0000313" key="8">
    <source>
        <dbReference type="EMBL" id="KLO15410.1"/>
    </source>
</evidence>
<protein>
    <submittedName>
        <fullName evidence="8">TPT-domain-containing protein</fullName>
    </submittedName>
</protein>
<dbReference type="InterPro" id="IPR004853">
    <property type="entry name" value="Sugar_P_trans_dom"/>
</dbReference>
<evidence type="ECO:0000313" key="9">
    <source>
        <dbReference type="Proteomes" id="UP000053477"/>
    </source>
</evidence>
<keyword evidence="9" id="KW-1185">Reference proteome</keyword>
<dbReference type="AlphaFoldDB" id="A0A0H2RTW5"/>
<evidence type="ECO:0000256" key="5">
    <source>
        <dbReference type="SAM" id="MobiDB-lite"/>
    </source>
</evidence>
<reference evidence="8 9" key="1">
    <citation type="submission" date="2015-04" db="EMBL/GenBank/DDBJ databases">
        <title>Complete genome sequence of Schizopora paradoxa KUC8140, a cosmopolitan wood degrader in East Asia.</title>
        <authorList>
            <consortium name="DOE Joint Genome Institute"/>
            <person name="Min B."/>
            <person name="Park H."/>
            <person name="Jang Y."/>
            <person name="Kim J.-J."/>
            <person name="Kim K.H."/>
            <person name="Pangilinan J."/>
            <person name="Lipzen A."/>
            <person name="Riley R."/>
            <person name="Grigoriev I.V."/>
            <person name="Spatafora J.W."/>
            <person name="Choi I.-G."/>
        </authorList>
    </citation>
    <scope>NUCLEOTIDE SEQUENCE [LARGE SCALE GENOMIC DNA]</scope>
    <source>
        <strain evidence="8 9">KUC8140</strain>
    </source>
</reference>
<sequence length="413" mass="46485">MAERRSYERIADEYDEDSSLANGDSEAAVSLGLDQEERKRLWWRNGIINMVFILAWFFFSMTLSVYNKWMFAPDRFGFTWPLFVTTFQFLVQFGFAAGIRIVLPNTFKPKHNPNSRDYGTKVAPAAVATSLDIGLSNLSMKIITLSFYTMCKSSSLIFVLLFAFCFGHERFSYRLVGVILLISGGVFMMVATETQFVLLGFILVTSASALSGLRWSLTKTLMKDEKYGMENPAAVIFWMAPPMAISLCIVSMITEGWWTILSSHFFNTFWDIIKMSFFMFLPGLIAFCMVMSEYYIIQRAGVVPMSIAGMAKEVLTFSVAAWLFGDELTLLNFVGLAITVGGIGLFTYHKYKKSVETPEPFKSHHLEAHHQDEDAGAFSLGELDVEDNESTSSDAPREGNRSKNQASDILTVD</sequence>
<evidence type="ECO:0000256" key="3">
    <source>
        <dbReference type="ARBA" id="ARBA00022989"/>
    </source>
</evidence>
<dbReference type="PANTHER" id="PTHR11132">
    <property type="entry name" value="SOLUTE CARRIER FAMILY 35"/>
    <property type="match status" value="1"/>
</dbReference>
<keyword evidence="4 6" id="KW-0472">Membrane</keyword>
<evidence type="ECO:0000256" key="2">
    <source>
        <dbReference type="ARBA" id="ARBA00022692"/>
    </source>
</evidence>
<feature type="transmembrane region" description="Helical" evidence="6">
    <location>
        <begin position="330"/>
        <end position="348"/>
    </location>
</feature>
<feature type="transmembrane region" description="Helical" evidence="6">
    <location>
        <begin position="47"/>
        <end position="66"/>
    </location>
</feature>
<feature type="transmembrane region" description="Helical" evidence="6">
    <location>
        <begin position="145"/>
        <end position="164"/>
    </location>
</feature>
<proteinExistence type="predicted"/>
<feature type="transmembrane region" description="Helical" evidence="6">
    <location>
        <begin position="171"/>
        <end position="190"/>
    </location>
</feature>
<dbReference type="GO" id="GO:0016020">
    <property type="term" value="C:membrane"/>
    <property type="evidence" value="ECO:0007669"/>
    <property type="project" value="UniProtKB-SubCell"/>
</dbReference>
<dbReference type="Proteomes" id="UP000053477">
    <property type="component" value="Unassembled WGS sequence"/>
</dbReference>
<feature type="transmembrane region" description="Helical" evidence="6">
    <location>
        <begin position="235"/>
        <end position="260"/>
    </location>
</feature>
<evidence type="ECO:0000256" key="4">
    <source>
        <dbReference type="ARBA" id="ARBA00023136"/>
    </source>
</evidence>
<organism evidence="8 9">
    <name type="scientific">Schizopora paradoxa</name>
    <dbReference type="NCBI Taxonomy" id="27342"/>
    <lineage>
        <taxon>Eukaryota</taxon>
        <taxon>Fungi</taxon>
        <taxon>Dikarya</taxon>
        <taxon>Basidiomycota</taxon>
        <taxon>Agaricomycotina</taxon>
        <taxon>Agaricomycetes</taxon>
        <taxon>Hymenochaetales</taxon>
        <taxon>Schizoporaceae</taxon>
        <taxon>Schizopora</taxon>
    </lineage>
</organism>
<keyword evidence="2 6" id="KW-0812">Transmembrane</keyword>
<feature type="region of interest" description="Disordered" evidence="5">
    <location>
        <begin position="379"/>
        <end position="413"/>
    </location>
</feature>
<dbReference type="InParanoid" id="A0A0H2RTW5"/>
<feature type="transmembrane region" description="Helical" evidence="6">
    <location>
        <begin position="272"/>
        <end position="290"/>
    </location>
</feature>
<gene>
    <name evidence="8" type="ORF">SCHPADRAFT_824717</name>
</gene>
<feature type="transmembrane region" description="Helical" evidence="6">
    <location>
        <begin position="302"/>
        <end position="324"/>
    </location>
</feature>
<feature type="domain" description="Sugar phosphate transporter" evidence="7">
    <location>
        <begin position="51"/>
        <end position="346"/>
    </location>
</feature>
<feature type="transmembrane region" description="Helical" evidence="6">
    <location>
        <begin position="196"/>
        <end position="215"/>
    </location>
</feature>
<dbReference type="Pfam" id="PF03151">
    <property type="entry name" value="TPT"/>
    <property type="match status" value="1"/>
</dbReference>
<dbReference type="OrthoDB" id="18894at2759"/>
<dbReference type="STRING" id="27342.A0A0H2RTW5"/>
<accession>A0A0H2RTW5</accession>
<feature type="compositionally biased region" description="Polar residues" evidence="5">
    <location>
        <begin position="402"/>
        <end position="413"/>
    </location>
</feature>
<name>A0A0H2RTW5_9AGAM</name>
<evidence type="ECO:0000259" key="7">
    <source>
        <dbReference type="Pfam" id="PF03151"/>
    </source>
</evidence>
<keyword evidence="3 6" id="KW-1133">Transmembrane helix</keyword>
<dbReference type="SUPFAM" id="SSF103481">
    <property type="entry name" value="Multidrug resistance efflux transporter EmrE"/>
    <property type="match status" value="1"/>
</dbReference>
<dbReference type="InterPro" id="IPR050186">
    <property type="entry name" value="TPT_transporter"/>
</dbReference>
<dbReference type="EMBL" id="KQ085930">
    <property type="protein sequence ID" value="KLO15410.1"/>
    <property type="molecule type" value="Genomic_DNA"/>
</dbReference>
<dbReference type="FunCoup" id="A0A0H2RTW5">
    <property type="interactions" value="393"/>
</dbReference>